<proteinExistence type="predicted"/>
<keyword evidence="3" id="KW-1185">Reference proteome</keyword>
<evidence type="ECO:0000313" key="2">
    <source>
        <dbReference type="EMBL" id="TWW59804.1"/>
    </source>
</evidence>
<comment type="caution">
    <text evidence="2">The sequence shown here is derived from an EMBL/GenBank/DDBJ whole genome shotgun (WGS) entry which is preliminary data.</text>
</comment>
<organism evidence="2 3">
    <name type="scientific">Takifugu flavidus</name>
    <name type="common">sansaifugu</name>
    <dbReference type="NCBI Taxonomy" id="433684"/>
    <lineage>
        <taxon>Eukaryota</taxon>
        <taxon>Metazoa</taxon>
        <taxon>Chordata</taxon>
        <taxon>Craniata</taxon>
        <taxon>Vertebrata</taxon>
        <taxon>Euteleostomi</taxon>
        <taxon>Actinopterygii</taxon>
        <taxon>Neopterygii</taxon>
        <taxon>Teleostei</taxon>
        <taxon>Neoteleostei</taxon>
        <taxon>Acanthomorphata</taxon>
        <taxon>Eupercaria</taxon>
        <taxon>Tetraodontiformes</taxon>
        <taxon>Tetradontoidea</taxon>
        <taxon>Tetraodontidae</taxon>
        <taxon>Takifugu</taxon>
    </lineage>
</organism>
<dbReference type="AlphaFoldDB" id="A0A5C6MWX2"/>
<dbReference type="EMBL" id="RHFK02000019">
    <property type="protein sequence ID" value="TWW59804.1"/>
    <property type="molecule type" value="Genomic_DNA"/>
</dbReference>
<feature type="region of interest" description="Disordered" evidence="1">
    <location>
        <begin position="1"/>
        <end position="84"/>
    </location>
</feature>
<feature type="non-terminal residue" evidence="2">
    <location>
        <position position="1"/>
    </location>
</feature>
<reference evidence="2 3" key="1">
    <citation type="submission" date="2019-04" db="EMBL/GenBank/DDBJ databases">
        <title>Chromosome genome assembly for Takifugu flavidus.</title>
        <authorList>
            <person name="Xiao S."/>
        </authorList>
    </citation>
    <scope>NUCLEOTIDE SEQUENCE [LARGE SCALE GENOMIC DNA]</scope>
    <source>
        <strain evidence="2">HTHZ2018</strain>
        <tissue evidence="2">Muscle</tissue>
    </source>
</reference>
<dbReference type="Proteomes" id="UP000324091">
    <property type="component" value="Chromosome 6"/>
</dbReference>
<evidence type="ECO:0000313" key="3">
    <source>
        <dbReference type="Proteomes" id="UP000324091"/>
    </source>
</evidence>
<accession>A0A5C6MWX2</accession>
<protein>
    <submittedName>
        <fullName evidence="2">Uncharacterized protein</fullName>
    </submittedName>
</protein>
<evidence type="ECO:0000256" key="1">
    <source>
        <dbReference type="SAM" id="MobiDB-lite"/>
    </source>
</evidence>
<feature type="compositionally biased region" description="Low complexity" evidence="1">
    <location>
        <begin position="44"/>
        <end position="57"/>
    </location>
</feature>
<feature type="compositionally biased region" description="Basic and acidic residues" evidence="1">
    <location>
        <begin position="25"/>
        <end position="41"/>
    </location>
</feature>
<name>A0A5C6MWX2_9TELE</name>
<gene>
    <name evidence="2" type="ORF">D4764_06G0013340</name>
</gene>
<sequence length="179" mass="18975">PPSPPSPPAQRSSAPSPGGRQLRAGGRERSSSGREGAEGRARAGRAAPLLCGPDKAGAPPPAARVSEEKEGSGGLESPGSEADIQRTFMVPREPHSGFSSSAVRYSMVRSGPVRYSMVRSGPVQQGPVQHGPVRYSKLSQFCSPRNVQVFFHLLSGRAGAPLTTRTLEMMLQFTKILKE</sequence>